<sequence length="238" mass="25925">MPSVSDDLTADGTLTEASITRASQQYDIEVVYTLTLRGVGISALGNAFTRCLALTHVDLTRNKLQSLDGIALLAQTLQHLVAAENEIKDVSGIDTCLLLEHVHLEGNQLSSETALAPLAELPRLRWLVLQREVQLDGMDEPLLLDNPICSDKKSYEKILQRRFAGVLCIDGHCIRGPSPTSMVDTALSKLPSYSTLDTELQKVKGNSSSDDDDDDIDERIFANAVAECRTACQKALSS</sequence>
<comment type="caution">
    <text evidence="3">The sequence shown here is derived from an EMBL/GenBank/DDBJ whole genome shotgun (WGS) entry which is preliminary data.</text>
</comment>
<keyword evidence="2" id="KW-0677">Repeat</keyword>
<reference evidence="3 4" key="1">
    <citation type="submission" date="2017-03" db="EMBL/GenBank/DDBJ databases">
        <title>An alternative strategy for trypanosome survival in the mammalian bloodstream revealed through genome and transcriptome analysis of the ubiquitous bovine parasite Trypanosoma (Megatrypanum) theileri.</title>
        <authorList>
            <person name="Kelly S."/>
            <person name="Ivens A."/>
            <person name="Mott A."/>
            <person name="O'Neill E."/>
            <person name="Emms D."/>
            <person name="Macleod O."/>
            <person name="Voorheis P."/>
            <person name="Matthews J."/>
            <person name="Matthews K."/>
            <person name="Carrington M."/>
        </authorList>
    </citation>
    <scope>NUCLEOTIDE SEQUENCE [LARGE SCALE GENOMIC DNA]</scope>
    <source>
        <strain evidence="3">Edinburgh</strain>
    </source>
</reference>
<gene>
    <name evidence="3" type="ORF">TM35_000342460</name>
</gene>
<dbReference type="EMBL" id="NBCO01000034">
    <property type="protein sequence ID" value="ORC85634.1"/>
    <property type="molecule type" value="Genomic_DNA"/>
</dbReference>
<proteinExistence type="predicted"/>
<evidence type="ECO:0000256" key="2">
    <source>
        <dbReference type="ARBA" id="ARBA00022737"/>
    </source>
</evidence>
<dbReference type="PANTHER" id="PTHR15454">
    <property type="entry name" value="NISCHARIN RELATED"/>
    <property type="match status" value="1"/>
</dbReference>
<dbReference type="VEuPathDB" id="TriTrypDB:TM35_000342460"/>
<dbReference type="InterPro" id="IPR032675">
    <property type="entry name" value="LRR_dom_sf"/>
</dbReference>
<dbReference type="AlphaFoldDB" id="A0A1X0NLL5"/>
<dbReference type="Gene3D" id="3.80.10.10">
    <property type="entry name" value="Ribonuclease Inhibitor"/>
    <property type="match status" value="1"/>
</dbReference>
<dbReference type="GeneID" id="39988924"/>
<organism evidence="3 4">
    <name type="scientific">Trypanosoma theileri</name>
    <dbReference type="NCBI Taxonomy" id="67003"/>
    <lineage>
        <taxon>Eukaryota</taxon>
        <taxon>Discoba</taxon>
        <taxon>Euglenozoa</taxon>
        <taxon>Kinetoplastea</taxon>
        <taxon>Metakinetoplastina</taxon>
        <taxon>Trypanosomatida</taxon>
        <taxon>Trypanosomatidae</taxon>
        <taxon>Trypanosoma</taxon>
    </lineage>
</organism>
<dbReference type="Proteomes" id="UP000192257">
    <property type="component" value="Unassembled WGS sequence"/>
</dbReference>
<evidence type="ECO:0000313" key="3">
    <source>
        <dbReference type="EMBL" id="ORC85634.1"/>
    </source>
</evidence>
<keyword evidence="1" id="KW-0433">Leucine-rich repeat</keyword>
<dbReference type="RefSeq" id="XP_028879700.1">
    <property type="nucleotide sequence ID" value="XM_029029144.1"/>
</dbReference>
<keyword evidence="4" id="KW-1185">Reference proteome</keyword>
<dbReference type="OrthoDB" id="433501at2759"/>
<evidence type="ECO:0000313" key="4">
    <source>
        <dbReference type="Proteomes" id="UP000192257"/>
    </source>
</evidence>
<evidence type="ECO:0000256" key="1">
    <source>
        <dbReference type="ARBA" id="ARBA00022614"/>
    </source>
</evidence>
<dbReference type="GO" id="GO:0005737">
    <property type="term" value="C:cytoplasm"/>
    <property type="evidence" value="ECO:0007669"/>
    <property type="project" value="TreeGrafter"/>
</dbReference>
<name>A0A1X0NLL5_9TRYP</name>
<evidence type="ECO:0008006" key="5">
    <source>
        <dbReference type="Google" id="ProtNLM"/>
    </source>
</evidence>
<dbReference type="PANTHER" id="PTHR15454:SF56">
    <property type="entry name" value="PROTEIN PHOSPHATASE 1 REGULATORY SUBUNIT 7-RELATED"/>
    <property type="match status" value="1"/>
</dbReference>
<dbReference type="STRING" id="67003.A0A1X0NLL5"/>
<protein>
    <recommendedName>
        <fullName evidence="5">Leucine-rich repeat protein (LRRP)</fullName>
    </recommendedName>
</protein>
<dbReference type="SUPFAM" id="SSF52058">
    <property type="entry name" value="L domain-like"/>
    <property type="match status" value="1"/>
</dbReference>
<accession>A0A1X0NLL5</accession>